<reference evidence="4" key="1">
    <citation type="submission" date="2019-06" db="EMBL/GenBank/DDBJ databases">
        <authorList>
            <person name="Broberg M."/>
        </authorList>
    </citation>
    <scope>NUCLEOTIDE SEQUENCE [LARGE SCALE GENOMIC DNA]</scope>
</reference>
<feature type="region of interest" description="Disordered" evidence="1">
    <location>
        <begin position="22"/>
        <end position="46"/>
    </location>
</feature>
<keyword evidence="2" id="KW-0472">Membrane</keyword>
<proteinExistence type="predicted"/>
<evidence type="ECO:0000313" key="3">
    <source>
        <dbReference type="EMBL" id="CAG9985161.1"/>
    </source>
</evidence>
<feature type="transmembrane region" description="Helical" evidence="2">
    <location>
        <begin position="98"/>
        <end position="121"/>
    </location>
</feature>
<feature type="transmembrane region" description="Helical" evidence="2">
    <location>
        <begin position="557"/>
        <end position="580"/>
    </location>
</feature>
<keyword evidence="4" id="KW-1185">Reference proteome</keyword>
<dbReference type="AlphaFoldDB" id="A0A9N9Y432"/>
<feature type="transmembrane region" description="Helical" evidence="2">
    <location>
        <begin position="58"/>
        <end position="86"/>
    </location>
</feature>
<dbReference type="EMBL" id="CABFNO020001394">
    <property type="protein sequence ID" value="CAG9985161.1"/>
    <property type="molecule type" value="Genomic_DNA"/>
</dbReference>
<gene>
    <name evidence="3" type="ORF">CBYS24578_00006834</name>
</gene>
<evidence type="ECO:0000313" key="4">
    <source>
        <dbReference type="Proteomes" id="UP000754883"/>
    </source>
</evidence>
<reference evidence="3 4" key="2">
    <citation type="submission" date="2021-10" db="EMBL/GenBank/DDBJ databases">
        <authorList>
            <person name="Piombo E."/>
        </authorList>
    </citation>
    <scope>NUCLEOTIDE SEQUENCE [LARGE SCALE GENOMIC DNA]</scope>
</reference>
<name>A0A9N9Y432_9HYPO</name>
<comment type="caution">
    <text evidence="3">The sequence shown here is derived from an EMBL/GenBank/DDBJ whole genome shotgun (WGS) entry which is preliminary data.</text>
</comment>
<accession>A0A9N9Y432</accession>
<organism evidence="3 4">
    <name type="scientific">Clonostachys byssicola</name>
    <dbReference type="NCBI Taxonomy" id="160290"/>
    <lineage>
        <taxon>Eukaryota</taxon>
        <taxon>Fungi</taxon>
        <taxon>Dikarya</taxon>
        <taxon>Ascomycota</taxon>
        <taxon>Pezizomycotina</taxon>
        <taxon>Sordariomycetes</taxon>
        <taxon>Hypocreomycetidae</taxon>
        <taxon>Hypocreales</taxon>
        <taxon>Bionectriaceae</taxon>
        <taxon>Clonostachys</taxon>
    </lineage>
</organism>
<evidence type="ECO:0000256" key="1">
    <source>
        <dbReference type="SAM" id="MobiDB-lite"/>
    </source>
</evidence>
<protein>
    <submittedName>
        <fullName evidence="3">Uncharacterized protein</fullName>
    </submittedName>
</protein>
<feature type="transmembrane region" description="Helical" evidence="2">
    <location>
        <begin position="155"/>
        <end position="173"/>
    </location>
</feature>
<keyword evidence="2" id="KW-0812">Transmembrane</keyword>
<dbReference type="Proteomes" id="UP000754883">
    <property type="component" value="Unassembled WGS sequence"/>
</dbReference>
<evidence type="ECO:0000256" key="2">
    <source>
        <dbReference type="SAM" id="Phobius"/>
    </source>
</evidence>
<keyword evidence="2" id="KW-1133">Transmembrane helix</keyword>
<dbReference type="OrthoDB" id="3692311at2759"/>
<sequence length="657" mass="72455">MASHHQSFELVEPLDHSEISEDIATNHPGNVPHSNPLLSGPGKPPSIHEPKRLRRTQCLYFSLFGQILLTIFPLLFLSLTAVAISLDNKSASGTGSTIQQVIALSPTVFPIIFAAIVGRFFRSLGLYWAERGVKLGTLERLIGSQTLFSAIERQVLLRGQYLLGISIIIIWALSPLGGQSALRLLAVSPEILSTNTTIRYLPIDQALNTVMSPDFGASNPVRSWPKWAPIFMTAVTTSYQYQNSSQDMFGNVRIPSLDSLPSTTNDSWTVINHSESIPYSSLLGIPVGGLPANGTTSFNLTSRYFGIQCKSSKHTSSIAIYDNLFRNSSSGEPTGSWAYKSGASFVVQLGFPIAVLTKGGRFNFSEIYNETTIPFNMTSMNGHDSTPDLSLIDCSMEPQDVESSVQCEDRLCKVTAMKRLPLGFDSWRIASILAIQRSFTYFPLSVLTAPSSMYGARASSSILEMWIEYPYTILGSPGFANLSVVSLPMLSRSIETLFNTYWQSTYGYKYLHGNLHADVTDSFYDNITEGRLDQPVDFSTSQALATRVIGEKYQCNMTFATILIVISGLLVFASLATIALMHATRAPDILGYMSSFTRDNPYAAFKQASHMDGLETARELREMRITVGDVNPREEIGHIAFAATVEVQRLKENRLYD</sequence>